<protein>
    <submittedName>
        <fullName evidence="2">Uncharacterized protein</fullName>
    </submittedName>
</protein>
<evidence type="ECO:0000313" key="2">
    <source>
        <dbReference type="EMBL" id="KAB5533794.1"/>
    </source>
</evidence>
<dbReference type="PANTHER" id="PTHR34572">
    <property type="entry name" value="GOLGIN FAMILY A PROTEIN"/>
    <property type="match status" value="1"/>
</dbReference>
<feature type="compositionally biased region" description="Acidic residues" evidence="1">
    <location>
        <begin position="242"/>
        <end position="251"/>
    </location>
</feature>
<comment type="caution">
    <text evidence="2">The sequence shown here is derived from an EMBL/GenBank/DDBJ whole genome shotgun (WGS) entry which is preliminary data.</text>
</comment>
<gene>
    <name evidence="2" type="ORF">DKX38_016880</name>
</gene>
<dbReference type="Proteomes" id="UP000326939">
    <property type="component" value="Chromosome 11"/>
</dbReference>
<dbReference type="PANTHER" id="PTHR34572:SF1">
    <property type="entry name" value="GOLGIN FAMILY A PROTEIN"/>
    <property type="match status" value="1"/>
</dbReference>
<proteinExistence type="predicted"/>
<feature type="region of interest" description="Disordered" evidence="1">
    <location>
        <begin position="34"/>
        <end position="125"/>
    </location>
</feature>
<name>A0A5N5KTS3_9ROSI</name>
<feature type="compositionally biased region" description="Low complexity" evidence="1">
    <location>
        <begin position="85"/>
        <end position="102"/>
    </location>
</feature>
<dbReference type="EMBL" id="VDCV01000011">
    <property type="protein sequence ID" value="KAB5533794.1"/>
    <property type="molecule type" value="Genomic_DNA"/>
</dbReference>
<evidence type="ECO:0000256" key="1">
    <source>
        <dbReference type="SAM" id="MobiDB-lite"/>
    </source>
</evidence>
<feature type="compositionally biased region" description="Low complexity" evidence="1">
    <location>
        <begin position="54"/>
        <end position="75"/>
    </location>
</feature>
<dbReference type="AlphaFoldDB" id="A0A5N5KTS3"/>
<sequence>MEGVGARLGRSSTRYGPATVFSGPVRKWKKRWVHVTPPSSSSNHINTHSHHHNATSNGTAAANNSNSSNGNNGSHLLLYKWTPLSQSNGSSSSPATNNGNSGIDDNKNNANLANGDAPDEPPRRKFKYIPDKELEIQLYKYLILENTVVQHQNLYKCNHPHVPSYVQQGFGNWNALKLNGRAKALRLIRRFGHWELLDLYTLTYQEEKGYGERYWELKFIVHYFGCLTTQVDLLEKQKKEAEEQEAEEKVDDESKLNETDPLAELVSRSDSAEEKPDINDIPMEENEDDNQVVRQDLNESTLDLSLGLVS</sequence>
<organism evidence="2 3">
    <name type="scientific">Salix brachista</name>
    <dbReference type="NCBI Taxonomy" id="2182728"/>
    <lineage>
        <taxon>Eukaryota</taxon>
        <taxon>Viridiplantae</taxon>
        <taxon>Streptophyta</taxon>
        <taxon>Embryophyta</taxon>
        <taxon>Tracheophyta</taxon>
        <taxon>Spermatophyta</taxon>
        <taxon>Magnoliopsida</taxon>
        <taxon>eudicotyledons</taxon>
        <taxon>Gunneridae</taxon>
        <taxon>Pentapetalae</taxon>
        <taxon>rosids</taxon>
        <taxon>fabids</taxon>
        <taxon>Malpighiales</taxon>
        <taxon>Salicaceae</taxon>
        <taxon>Saliceae</taxon>
        <taxon>Salix</taxon>
    </lineage>
</organism>
<reference evidence="3" key="1">
    <citation type="journal article" date="2019" name="Gigascience">
        <title>De novo genome assembly of the endangered Acer yangbiense, a plant species with extremely small populations endemic to Yunnan Province, China.</title>
        <authorList>
            <person name="Yang J."/>
            <person name="Wariss H.M."/>
            <person name="Tao L."/>
            <person name="Zhang R."/>
            <person name="Yun Q."/>
            <person name="Hollingsworth P."/>
            <person name="Dao Z."/>
            <person name="Luo G."/>
            <person name="Guo H."/>
            <person name="Ma Y."/>
            <person name="Sun W."/>
        </authorList>
    </citation>
    <scope>NUCLEOTIDE SEQUENCE [LARGE SCALE GENOMIC DNA]</scope>
    <source>
        <strain evidence="3">cv. br00</strain>
    </source>
</reference>
<feature type="region of interest" description="Disordered" evidence="1">
    <location>
        <begin position="239"/>
        <end position="291"/>
    </location>
</feature>
<evidence type="ECO:0000313" key="3">
    <source>
        <dbReference type="Proteomes" id="UP000326939"/>
    </source>
</evidence>
<keyword evidence="3" id="KW-1185">Reference proteome</keyword>
<accession>A0A5N5KTS3</accession>
<feature type="region of interest" description="Disordered" evidence="1">
    <location>
        <begin position="1"/>
        <end position="21"/>
    </location>
</feature>